<feature type="compositionally biased region" description="Gly residues" evidence="1">
    <location>
        <begin position="1"/>
        <end position="10"/>
    </location>
</feature>
<gene>
    <name evidence="3" type="ORF">Cvel_27027</name>
</gene>
<dbReference type="VEuPathDB" id="CryptoDB:Cvel_27027"/>
<feature type="compositionally biased region" description="Basic and acidic residues" evidence="1">
    <location>
        <begin position="140"/>
        <end position="149"/>
    </location>
</feature>
<dbReference type="AlphaFoldDB" id="A0A0G4HFF9"/>
<name>A0A0G4HFF9_9ALVE</name>
<feature type="region of interest" description="Disordered" evidence="1">
    <location>
        <begin position="1"/>
        <end position="173"/>
    </location>
</feature>
<feature type="non-terminal residue" evidence="3">
    <location>
        <position position="1"/>
    </location>
</feature>
<dbReference type="EMBL" id="CDMZ01002532">
    <property type="protein sequence ID" value="CEM42797.1"/>
    <property type="molecule type" value="Genomic_DNA"/>
</dbReference>
<feature type="compositionally biased region" description="Acidic residues" evidence="1">
    <location>
        <begin position="34"/>
        <end position="46"/>
    </location>
</feature>
<evidence type="ECO:0000313" key="3">
    <source>
        <dbReference type="EMBL" id="CEM42797.1"/>
    </source>
</evidence>
<dbReference type="InterPro" id="IPR018997">
    <property type="entry name" value="PUB_domain"/>
</dbReference>
<feature type="domain" description="PUB" evidence="2">
    <location>
        <begin position="223"/>
        <end position="291"/>
    </location>
</feature>
<dbReference type="Pfam" id="PF09409">
    <property type="entry name" value="PUB"/>
    <property type="match status" value="1"/>
</dbReference>
<proteinExistence type="predicted"/>
<feature type="compositionally biased region" description="Basic and acidic residues" evidence="1">
    <location>
        <begin position="54"/>
        <end position="65"/>
    </location>
</feature>
<dbReference type="CDD" id="cd09212">
    <property type="entry name" value="PUB"/>
    <property type="match status" value="1"/>
</dbReference>
<feature type="compositionally biased region" description="Basic and acidic residues" evidence="1">
    <location>
        <begin position="156"/>
        <end position="171"/>
    </location>
</feature>
<dbReference type="Gene3D" id="1.20.58.2190">
    <property type="match status" value="1"/>
</dbReference>
<feature type="compositionally biased region" description="Acidic residues" evidence="1">
    <location>
        <begin position="73"/>
        <end position="87"/>
    </location>
</feature>
<sequence length="317" mass="34210">GGGLRVGCGCGHESSPSSSGPQGRVEGGGGTDEMMVDVEEQEEEEGEGRGAAGWKKETAGERDDGSSAMIVDVDGEGEEEKGEEGGGEGEVMQGDRHVVGVRSRERERERDDEREGQVRSSSVSVPDNVIVVDDSSGDEGEAKETRDRCMGSTLTDHGKRMDKAGESKLEGEGGDEMDMEMLQWLSEEDRRIALATTESRRAVASLLSETRRRAEQAGLLGALREALRLLCTVIENAARPESLRDPNSKFRTLKKSNPVLASRLFCFEGMGEVLKKTGFREEAPSNGDGGTVLRLHVADPVRLLVCKEAVEDARQSL</sequence>
<protein>
    <recommendedName>
        <fullName evidence="2">PUB domain-containing protein</fullName>
    </recommendedName>
</protein>
<accession>A0A0G4HFF9</accession>
<evidence type="ECO:0000256" key="1">
    <source>
        <dbReference type="SAM" id="MobiDB-lite"/>
    </source>
</evidence>
<feature type="compositionally biased region" description="Basic and acidic residues" evidence="1">
    <location>
        <begin position="93"/>
        <end position="117"/>
    </location>
</feature>
<dbReference type="InterPro" id="IPR036339">
    <property type="entry name" value="PUB-like_dom_sf"/>
</dbReference>
<dbReference type="SUPFAM" id="SSF143503">
    <property type="entry name" value="PUG domain-like"/>
    <property type="match status" value="1"/>
</dbReference>
<organism evidence="3">
    <name type="scientific">Chromera velia CCMP2878</name>
    <dbReference type="NCBI Taxonomy" id="1169474"/>
    <lineage>
        <taxon>Eukaryota</taxon>
        <taxon>Sar</taxon>
        <taxon>Alveolata</taxon>
        <taxon>Colpodellida</taxon>
        <taxon>Chromeraceae</taxon>
        <taxon>Chromera</taxon>
    </lineage>
</organism>
<reference evidence="3" key="1">
    <citation type="submission" date="2014-11" db="EMBL/GenBank/DDBJ databases">
        <authorList>
            <person name="Otto D Thomas"/>
            <person name="Naeem Raeece"/>
        </authorList>
    </citation>
    <scope>NUCLEOTIDE SEQUENCE</scope>
</reference>
<evidence type="ECO:0000259" key="2">
    <source>
        <dbReference type="Pfam" id="PF09409"/>
    </source>
</evidence>